<dbReference type="GO" id="GO:0007265">
    <property type="term" value="P:Ras protein signal transduction"/>
    <property type="evidence" value="ECO:0007669"/>
    <property type="project" value="TreeGrafter"/>
</dbReference>
<sequence>STPLPSPPSPLMETEPILGHVPKTKIEARSYFRRSFILYERSESIAQQLCLVERDVLLAVQWEELVHCRWTKMNINMDGRQDGKNEDAHFTDKPQKSSRFDSSLHHGVQDAIQRFNMVCQWVASEIVRAPNLEVRVRTIEKFIRIAEKCRMYSNFATLIQVLLGLQAPAVSRLHKTWSKVRNSELKILDELSSFTSPTKNWKHMRDSMTTVAEEYGMSSTDIQIEMPGTSTIRGFPLSSRGRVKIPFGGCIPFLGIYLSDLVFNSEQPAYIESPWEKTDTNRIYRLLTRSNNQKDISPLLKQPLVNFSKHRVTAMIIKRVLTFQNLARRYPFELNPDLYSRCNEFECLTPDVVKALSHVTERHKD</sequence>
<dbReference type="SUPFAM" id="SSF48366">
    <property type="entry name" value="Ras GEF"/>
    <property type="match status" value="1"/>
</dbReference>
<evidence type="ECO:0000313" key="6">
    <source>
        <dbReference type="Proteomes" id="UP000612746"/>
    </source>
</evidence>
<protein>
    <recommendedName>
        <fullName evidence="4">Ras-GEF domain-containing protein</fullName>
    </recommendedName>
</protein>
<dbReference type="Gene3D" id="1.10.840.10">
    <property type="entry name" value="Ras guanine-nucleotide exchange factors catalytic domain"/>
    <property type="match status" value="1"/>
</dbReference>
<keyword evidence="1 2" id="KW-0344">Guanine-nucleotide releasing factor</keyword>
<evidence type="ECO:0000256" key="3">
    <source>
        <dbReference type="SAM" id="MobiDB-lite"/>
    </source>
</evidence>
<dbReference type="InterPro" id="IPR036964">
    <property type="entry name" value="RASGEF_cat_dom_sf"/>
</dbReference>
<dbReference type="AlphaFoldDB" id="A0A8H7PYE6"/>
<gene>
    <name evidence="5" type="ORF">INT44_008559</name>
</gene>
<evidence type="ECO:0000313" key="5">
    <source>
        <dbReference type="EMBL" id="KAG2181744.1"/>
    </source>
</evidence>
<dbReference type="OrthoDB" id="10254377at2759"/>
<feature type="region of interest" description="Disordered" evidence="3">
    <location>
        <begin position="77"/>
        <end position="101"/>
    </location>
</feature>
<evidence type="ECO:0000256" key="1">
    <source>
        <dbReference type="ARBA" id="ARBA00022658"/>
    </source>
</evidence>
<proteinExistence type="predicted"/>
<dbReference type="InterPro" id="IPR023578">
    <property type="entry name" value="Ras_GEF_dom_sf"/>
</dbReference>
<accession>A0A8H7PYE6</accession>
<dbReference type="SMART" id="SM00147">
    <property type="entry name" value="RasGEF"/>
    <property type="match status" value="1"/>
</dbReference>
<evidence type="ECO:0000256" key="2">
    <source>
        <dbReference type="PROSITE-ProRule" id="PRU00168"/>
    </source>
</evidence>
<organism evidence="5 6">
    <name type="scientific">Umbelopsis vinacea</name>
    <dbReference type="NCBI Taxonomy" id="44442"/>
    <lineage>
        <taxon>Eukaryota</taxon>
        <taxon>Fungi</taxon>
        <taxon>Fungi incertae sedis</taxon>
        <taxon>Mucoromycota</taxon>
        <taxon>Mucoromycotina</taxon>
        <taxon>Umbelopsidomycetes</taxon>
        <taxon>Umbelopsidales</taxon>
        <taxon>Umbelopsidaceae</taxon>
        <taxon>Umbelopsis</taxon>
    </lineage>
</organism>
<feature type="compositionally biased region" description="Basic and acidic residues" evidence="3">
    <location>
        <begin position="79"/>
        <end position="101"/>
    </location>
</feature>
<dbReference type="InterPro" id="IPR008937">
    <property type="entry name" value="Ras-like_GEF"/>
</dbReference>
<dbReference type="PANTHER" id="PTHR23113:SF363">
    <property type="entry name" value="PROTEIN SON OF SEVENLESS"/>
    <property type="match status" value="1"/>
</dbReference>
<dbReference type="PROSITE" id="PS50009">
    <property type="entry name" value="RASGEF_CAT"/>
    <property type="match status" value="1"/>
</dbReference>
<dbReference type="PANTHER" id="PTHR23113">
    <property type="entry name" value="GUANINE NUCLEOTIDE EXCHANGE FACTOR"/>
    <property type="match status" value="1"/>
</dbReference>
<comment type="caution">
    <text evidence="5">The sequence shown here is derived from an EMBL/GenBank/DDBJ whole genome shotgun (WGS) entry which is preliminary data.</text>
</comment>
<feature type="non-terminal residue" evidence="5">
    <location>
        <position position="1"/>
    </location>
</feature>
<dbReference type="InterPro" id="IPR001895">
    <property type="entry name" value="RASGEF_cat_dom"/>
</dbReference>
<dbReference type="Pfam" id="PF00617">
    <property type="entry name" value="RasGEF"/>
    <property type="match status" value="1"/>
</dbReference>
<keyword evidence="6" id="KW-1185">Reference proteome</keyword>
<feature type="domain" description="Ras-GEF" evidence="4">
    <location>
        <begin position="41"/>
        <end position="363"/>
    </location>
</feature>
<dbReference type="Proteomes" id="UP000612746">
    <property type="component" value="Unassembled WGS sequence"/>
</dbReference>
<name>A0A8H7PYE6_9FUNG</name>
<evidence type="ECO:0000259" key="4">
    <source>
        <dbReference type="PROSITE" id="PS50009"/>
    </source>
</evidence>
<dbReference type="EMBL" id="JAEPRA010000008">
    <property type="protein sequence ID" value="KAG2181744.1"/>
    <property type="molecule type" value="Genomic_DNA"/>
</dbReference>
<dbReference type="GO" id="GO:0005085">
    <property type="term" value="F:guanyl-nucleotide exchange factor activity"/>
    <property type="evidence" value="ECO:0007669"/>
    <property type="project" value="UniProtKB-KW"/>
</dbReference>
<dbReference type="GO" id="GO:0005886">
    <property type="term" value="C:plasma membrane"/>
    <property type="evidence" value="ECO:0007669"/>
    <property type="project" value="TreeGrafter"/>
</dbReference>
<reference evidence="5" key="1">
    <citation type="submission" date="2020-12" db="EMBL/GenBank/DDBJ databases">
        <title>Metabolic potential, ecology and presence of endohyphal bacteria is reflected in genomic diversity of Mucoromycotina.</title>
        <authorList>
            <person name="Muszewska A."/>
            <person name="Okrasinska A."/>
            <person name="Steczkiewicz K."/>
            <person name="Drgas O."/>
            <person name="Orlowska M."/>
            <person name="Perlinska-Lenart U."/>
            <person name="Aleksandrzak-Piekarczyk T."/>
            <person name="Szatraj K."/>
            <person name="Zielenkiewicz U."/>
            <person name="Pilsyk S."/>
            <person name="Malc E."/>
            <person name="Mieczkowski P."/>
            <person name="Kruszewska J.S."/>
            <person name="Biernat P."/>
            <person name="Pawlowska J."/>
        </authorList>
    </citation>
    <scope>NUCLEOTIDE SEQUENCE</scope>
    <source>
        <strain evidence="5">WA0000051536</strain>
    </source>
</reference>